<reference evidence="1 2" key="1">
    <citation type="submission" date="2019-05" db="EMBL/GenBank/DDBJ databases">
        <title>Mikania micrantha, genome provides insights into the molecular mechanism of rapid growth.</title>
        <authorList>
            <person name="Liu B."/>
        </authorList>
    </citation>
    <scope>NUCLEOTIDE SEQUENCE [LARGE SCALE GENOMIC DNA]</scope>
    <source>
        <strain evidence="1">NLD-2019</strain>
        <tissue evidence="1">Leaf</tissue>
    </source>
</reference>
<sequence length="113" mass="12637">MISIANVGHQYVMAQLEGDYPMPCSASLPTTTGPYYTAPPPTLSHRPPTGKIIRADQRCFHDGWGKKQEDLAGFGTSTVVRWCCEMQVGVMGFKVQVWGDFLKKPFVDDEKRK</sequence>
<dbReference type="Proteomes" id="UP000326396">
    <property type="component" value="Linkage Group LG15"/>
</dbReference>
<evidence type="ECO:0000313" key="1">
    <source>
        <dbReference type="EMBL" id="KAD5802312.1"/>
    </source>
</evidence>
<organism evidence="1 2">
    <name type="scientific">Mikania micrantha</name>
    <name type="common">bitter vine</name>
    <dbReference type="NCBI Taxonomy" id="192012"/>
    <lineage>
        <taxon>Eukaryota</taxon>
        <taxon>Viridiplantae</taxon>
        <taxon>Streptophyta</taxon>
        <taxon>Embryophyta</taxon>
        <taxon>Tracheophyta</taxon>
        <taxon>Spermatophyta</taxon>
        <taxon>Magnoliopsida</taxon>
        <taxon>eudicotyledons</taxon>
        <taxon>Gunneridae</taxon>
        <taxon>Pentapetalae</taxon>
        <taxon>asterids</taxon>
        <taxon>campanulids</taxon>
        <taxon>Asterales</taxon>
        <taxon>Asteraceae</taxon>
        <taxon>Asteroideae</taxon>
        <taxon>Heliantheae alliance</taxon>
        <taxon>Eupatorieae</taxon>
        <taxon>Mikania</taxon>
    </lineage>
</organism>
<dbReference type="EMBL" id="SZYD01000007">
    <property type="protein sequence ID" value="KAD5802312.1"/>
    <property type="molecule type" value="Genomic_DNA"/>
</dbReference>
<comment type="caution">
    <text evidence="1">The sequence shown here is derived from an EMBL/GenBank/DDBJ whole genome shotgun (WGS) entry which is preliminary data.</text>
</comment>
<proteinExistence type="predicted"/>
<accession>A0A5N6NZL4</accession>
<dbReference type="AlphaFoldDB" id="A0A5N6NZL4"/>
<gene>
    <name evidence="1" type="ORF">E3N88_13672</name>
</gene>
<keyword evidence="2" id="KW-1185">Reference proteome</keyword>
<name>A0A5N6NZL4_9ASTR</name>
<protein>
    <submittedName>
        <fullName evidence="1">Uncharacterized protein</fullName>
    </submittedName>
</protein>
<evidence type="ECO:0000313" key="2">
    <source>
        <dbReference type="Proteomes" id="UP000326396"/>
    </source>
</evidence>